<protein>
    <recommendedName>
        <fullName evidence="3">DUF559 domain-containing protein</fullName>
    </recommendedName>
</protein>
<reference evidence="2" key="1">
    <citation type="journal article" date="2019" name="Int. J. Syst. Evol. Microbiol.">
        <title>The Global Catalogue of Microorganisms (GCM) 10K type strain sequencing project: providing services to taxonomists for standard genome sequencing and annotation.</title>
        <authorList>
            <consortium name="The Broad Institute Genomics Platform"/>
            <consortium name="The Broad Institute Genome Sequencing Center for Infectious Disease"/>
            <person name="Wu L."/>
            <person name="Ma J."/>
        </authorList>
    </citation>
    <scope>NUCLEOTIDE SEQUENCE [LARGE SCALE GENOMIC DNA]</scope>
    <source>
        <strain evidence="2">JCM 17782</strain>
    </source>
</reference>
<dbReference type="InterPro" id="IPR011335">
    <property type="entry name" value="Restrct_endonuc-II-like"/>
</dbReference>
<dbReference type="Proteomes" id="UP001501417">
    <property type="component" value="Unassembled WGS sequence"/>
</dbReference>
<evidence type="ECO:0000313" key="1">
    <source>
        <dbReference type="EMBL" id="GAA4533011.1"/>
    </source>
</evidence>
<sequence>MFVGSEAVRQGRLTPHQLRVGFHAIYPDVYLGEQGTPSLRTRCIAAWLWSRRRGVVAGLAVAALHGSDWIDDDEPVELIWGNQHSPLGVVTRNDRIERDEVTIVGGIPVTTLARTAYDLGRQRPRDDAVARLDALMRATPFDVEEVLLLAKRHPRARGLRRLRAAIPLVDPGAASPKETWLRLLLIDAGMPVPASQIPVNEGWRTVGVLDMGWERYKVAAEYDGDHHRTNRRQYARDQWRLRRLEELGWIVIRVIAEDKPQDVVRRVRSALIRRGCREI</sequence>
<keyword evidence="2" id="KW-1185">Reference proteome</keyword>
<dbReference type="EMBL" id="BAABGF010000002">
    <property type="protein sequence ID" value="GAA4533011.1"/>
    <property type="molecule type" value="Genomic_DNA"/>
</dbReference>
<proteinExistence type="predicted"/>
<accession>A0ABP8RAQ1</accession>
<dbReference type="Gene3D" id="3.40.960.10">
    <property type="entry name" value="VSR Endonuclease"/>
    <property type="match status" value="1"/>
</dbReference>
<organism evidence="1 2">
    <name type="scientific">Mycobacterium paraffinicum</name>
    <dbReference type="NCBI Taxonomy" id="53378"/>
    <lineage>
        <taxon>Bacteria</taxon>
        <taxon>Bacillati</taxon>
        <taxon>Actinomycetota</taxon>
        <taxon>Actinomycetes</taxon>
        <taxon>Mycobacteriales</taxon>
        <taxon>Mycobacteriaceae</taxon>
        <taxon>Mycobacterium</taxon>
    </lineage>
</organism>
<evidence type="ECO:0008006" key="3">
    <source>
        <dbReference type="Google" id="ProtNLM"/>
    </source>
</evidence>
<gene>
    <name evidence="1" type="ORF">GCM10023161_03180</name>
</gene>
<evidence type="ECO:0000313" key="2">
    <source>
        <dbReference type="Proteomes" id="UP001501417"/>
    </source>
</evidence>
<name>A0ABP8RAQ1_9MYCO</name>
<comment type="caution">
    <text evidence="1">The sequence shown here is derived from an EMBL/GenBank/DDBJ whole genome shotgun (WGS) entry which is preliminary data.</text>
</comment>
<dbReference type="SUPFAM" id="SSF52980">
    <property type="entry name" value="Restriction endonuclease-like"/>
    <property type="match status" value="1"/>
</dbReference>